<dbReference type="RefSeq" id="XP_034012930.1">
    <property type="nucleotide sequence ID" value="XM_034154865.1"/>
</dbReference>
<keyword evidence="4 6" id="KW-0863">Zinc-finger</keyword>
<feature type="compositionally biased region" description="Basic residues" evidence="7">
    <location>
        <begin position="1"/>
        <end position="12"/>
    </location>
</feature>
<name>A0A642UXE2_DIURU</name>
<evidence type="ECO:0000256" key="2">
    <source>
        <dbReference type="ARBA" id="ARBA00022490"/>
    </source>
</evidence>
<organism evidence="9 10">
    <name type="scientific">Diutina rugosa</name>
    <name type="common">Yeast</name>
    <name type="synonym">Candida rugosa</name>
    <dbReference type="NCBI Taxonomy" id="5481"/>
    <lineage>
        <taxon>Eukaryota</taxon>
        <taxon>Fungi</taxon>
        <taxon>Dikarya</taxon>
        <taxon>Ascomycota</taxon>
        <taxon>Saccharomycotina</taxon>
        <taxon>Pichiomycetes</taxon>
        <taxon>Debaryomycetaceae</taxon>
        <taxon>Diutina</taxon>
    </lineage>
</organism>
<evidence type="ECO:0000256" key="1">
    <source>
        <dbReference type="ARBA" id="ARBA00004496"/>
    </source>
</evidence>
<proteinExistence type="predicted"/>
<dbReference type="SMART" id="SM00184">
    <property type="entry name" value="RING"/>
    <property type="match status" value="1"/>
</dbReference>
<comment type="subcellular location">
    <subcellularLocation>
        <location evidence="1">Cytoplasm</location>
    </subcellularLocation>
</comment>
<dbReference type="OrthoDB" id="302966at2759"/>
<protein>
    <recommendedName>
        <fullName evidence="8">RING-type domain-containing protein</fullName>
    </recommendedName>
</protein>
<dbReference type="InterPro" id="IPR001841">
    <property type="entry name" value="Znf_RING"/>
</dbReference>
<dbReference type="Proteomes" id="UP000449547">
    <property type="component" value="Unassembled WGS sequence"/>
</dbReference>
<dbReference type="OMA" id="QFDEQDF"/>
<evidence type="ECO:0000256" key="5">
    <source>
        <dbReference type="ARBA" id="ARBA00022833"/>
    </source>
</evidence>
<dbReference type="GeneID" id="54780887"/>
<evidence type="ECO:0000256" key="3">
    <source>
        <dbReference type="ARBA" id="ARBA00022723"/>
    </source>
</evidence>
<comment type="caution">
    <text evidence="9">The sequence shown here is derived from an EMBL/GenBank/DDBJ whole genome shotgun (WGS) entry which is preliminary data.</text>
</comment>
<dbReference type="SUPFAM" id="SSF57850">
    <property type="entry name" value="RING/U-box"/>
    <property type="match status" value="1"/>
</dbReference>
<reference evidence="9 10" key="1">
    <citation type="submission" date="2019-07" db="EMBL/GenBank/DDBJ databases">
        <title>Genome assembly of two rare yeast pathogens: Diutina rugosa and Trichomonascus ciferrii.</title>
        <authorList>
            <person name="Mixao V."/>
            <person name="Saus E."/>
            <person name="Hansen A."/>
            <person name="Lass-Flor C."/>
            <person name="Gabaldon T."/>
        </authorList>
    </citation>
    <scope>NUCLEOTIDE SEQUENCE [LARGE SCALE GENOMIC DNA]</scope>
    <source>
        <strain evidence="9 10">CBS 613</strain>
    </source>
</reference>
<evidence type="ECO:0000256" key="7">
    <source>
        <dbReference type="SAM" id="MobiDB-lite"/>
    </source>
</evidence>
<dbReference type="PANTHER" id="PTHR12983:SF9">
    <property type="entry name" value="E3 UBIQUITIN-PROTEIN LIGASE RNF10"/>
    <property type="match status" value="1"/>
</dbReference>
<dbReference type="GO" id="GO:0008270">
    <property type="term" value="F:zinc ion binding"/>
    <property type="evidence" value="ECO:0007669"/>
    <property type="project" value="UniProtKB-KW"/>
</dbReference>
<dbReference type="Gene3D" id="3.30.40.10">
    <property type="entry name" value="Zinc/RING finger domain, C3HC4 (zinc finger)"/>
    <property type="match status" value="1"/>
</dbReference>
<accession>A0A642UXE2</accession>
<feature type="region of interest" description="Disordered" evidence="7">
    <location>
        <begin position="1"/>
        <end position="20"/>
    </location>
</feature>
<keyword evidence="3" id="KW-0479">Metal-binding</keyword>
<dbReference type="EMBL" id="SWFT01000066">
    <property type="protein sequence ID" value="KAA8903724.1"/>
    <property type="molecule type" value="Genomic_DNA"/>
</dbReference>
<evidence type="ECO:0000313" key="10">
    <source>
        <dbReference type="Proteomes" id="UP000449547"/>
    </source>
</evidence>
<dbReference type="PROSITE" id="PS00518">
    <property type="entry name" value="ZF_RING_1"/>
    <property type="match status" value="1"/>
</dbReference>
<dbReference type="GO" id="GO:0045944">
    <property type="term" value="P:positive regulation of transcription by RNA polymerase II"/>
    <property type="evidence" value="ECO:0007669"/>
    <property type="project" value="TreeGrafter"/>
</dbReference>
<dbReference type="PROSITE" id="PS50089">
    <property type="entry name" value="ZF_RING_2"/>
    <property type="match status" value="1"/>
</dbReference>
<dbReference type="GO" id="GO:0005737">
    <property type="term" value="C:cytoplasm"/>
    <property type="evidence" value="ECO:0007669"/>
    <property type="project" value="UniProtKB-SubCell"/>
</dbReference>
<feature type="region of interest" description="Disordered" evidence="7">
    <location>
        <begin position="538"/>
        <end position="559"/>
    </location>
</feature>
<evidence type="ECO:0000256" key="4">
    <source>
        <dbReference type="ARBA" id="ARBA00022771"/>
    </source>
</evidence>
<dbReference type="InterPro" id="IPR018957">
    <property type="entry name" value="Znf_C3HC4_RING-type"/>
</dbReference>
<keyword evidence="5" id="KW-0862">Zinc</keyword>
<dbReference type="Pfam" id="PF00097">
    <property type="entry name" value="zf-C3HC4"/>
    <property type="match status" value="1"/>
</dbReference>
<keyword evidence="10" id="KW-1185">Reference proteome</keyword>
<dbReference type="PANTHER" id="PTHR12983">
    <property type="entry name" value="RING FINGER 10 FAMILY MEMBER"/>
    <property type="match status" value="1"/>
</dbReference>
<dbReference type="VEuPathDB" id="FungiDB:DIURU_002236"/>
<feature type="region of interest" description="Disordered" evidence="7">
    <location>
        <begin position="47"/>
        <end position="70"/>
    </location>
</feature>
<dbReference type="InterPro" id="IPR017907">
    <property type="entry name" value="Znf_RING_CS"/>
</dbReference>
<evidence type="ECO:0000259" key="8">
    <source>
        <dbReference type="PROSITE" id="PS50089"/>
    </source>
</evidence>
<feature type="domain" description="RING-type" evidence="8">
    <location>
        <begin position="122"/>
        <end position="178"/>
    </location>
</feature>
<sequence>MGKRINQAKRGSKRPDHQLDWQLEGLLQGKTSKVSLQLGYQSYEEEYRNRAKNQPSRSQKPRRSNSDSATKVHLTGLSYINAHYQFVVDPSQIGPAAALDPNVPPPKQSVVCVVANDTHFTCPICLSDEIVSPRMIVHCGHVMCLKCLLSLLDSEVPPAKKREAKSVVEKYRECPLCSCIIRSHEVLPVSFSQIPQILPKPGVEVEWTLMSRPHNRSVALPKELSIVHDYMVDFPEAGGEPSELEQHSRIIKGSLQGMLDMYAAEKEAILTNHAVEKELYGEGDKYVTAAIKHIDAEVSDWMARWSEMPTRVTPLEPATANPFLFYQLGSSHGGTVYVLAPLDVKVVKSAFDDSYANLPSTITAPVENVSYEELSPEKSVGRWKFLAHLPLGTQIGFVECDWSKHPIVSASPDFKQYEADLIKRSKRSQSKSKREERNRQKALAWEEQRTRDFYERENSGIPPEAIDDYIGGGLGMGSLSIIDRTGTLPELTAPAPKPEEDPNKYKKSVWGTTVLKSEEEDMDELEAAEMIRKAREAMETMERSGKQKKKKRIVLSSTL</sequence>
<dbReference type="InterPro" id="IPR039739">
    <property type="entry name" value="MAG2/RNF10"/>
</dbReference>
<gene>
    <name evidence="9" type="ORF">DIURU_002236</name>
</gene>
<keyword evidence="2" id="KW-0963">Cytoplasm</keyword>
<evidence type="ECO:0000313" key="9">
    <source>
        <dbReference type="EMBL" id="KAA8903724.1"/>
    </source>
</evidence>
<evidence type="ECO:0000256" key="6">
    <source>
        <dbReference type="PROSITE-ProRule" id="PRU00175"/>
    </source>
</evidence>
<dbReference type="AlphaFoldDB" id="A0A642UXE2"/>
<dbReference type="InterPro" id="IPR013083">
    <property type="entry name" value="Znf_RING/FYVE/PHD"/>
</dbReference>
<dbReference type="GO" id="GO:0000976">
    <property type="term" value="F:transcription cis-regulatory region binding"/>
    <property type="evidence" value="ECO:0007669"/>
    <property type="project" value="TreeGrafter"/>
</dbReference>